<keyword evidence="3" id="KW-1185">Reference proteome</keyword>
<protein>
    <submittedName>
        <fullName evidence="2">Uncharacterized protein</fullName>
    </submittedName>
</protein>
<proteinExistence type="predicted"/>
<keyword evidence="1" id="KW-0732">Signal</keyword>
<evidence type="ECO:0000313" key="3">
    <source>
        <dbReference type="Proteomes" id="UP000321306"/>
    </source>
</evidence>
<accession>A0A511N9T2</accession>
<dbReference type="AlphaFoldDB" id="A0A511N9T2"/>
<organism evidence="2 3">
    <name type="scientific">Deinococcus cellulosilyticus (strain DSM 18568 / NBRC 106333 / KACC 11606 / 5516J-15)</name>
    <dbReference type="NCBI Taxonomy" id="1223518"/>
    <lineage>
        <taxon>Bacteria</taxon>
        <taxon>Thermotogati</taxon>
        <taxon>Deinococcota</taxon>
        <taxon>Deinococci</taxon>
        <taxon>Deinococcales</taxon>
        <taxon>Deinococcaceae</taxon>
        <taxon>Deinococcus</taxon>
    </lineage>
</organism>
<comment type="caution">
    <text evidence="2">The sequence shown here is derived from an EMBL/GenBank/DDBJ whole genome shotgun (WGS) entry which is preliminary data.</text>
</comment>
<evidence type="ECO:0000313" key="2">
    <source>
        <dbReference type="EMBL" id="GEM49585.1"/>
    </source>
</evidence>
<sequence length="322" mass="36405">MIAYYFPMVSFKKINLLVLSTLAFSMTLHAHAEKYQLTQTLKTGLKTTYATFNGKQYWIIGQQGNQKGIFTFGNKMVQKAPVVPADAMNLSLDFTSKYLVVRGIRHLEVFDRNSWAKVASFESKGLLVNMGFISKNIIFETTQKPGFVTLSGGGELLMFREDKKAFSVLSPDGFDVIDFDSSTSQVALWGTYANDGKILHGNIDQGLKNLDIDLRVEFVRDITILDPNRYLVFDDLYHVTDNTRKLDQRLKSSGPNASLKMPGHTIQWKSTEVVMFDPQKDQVTPIYKDKTFSKMITNVFKLSDTSFAVSFDDGTLQEYALK</sequence>
<evidence type="ECO:0000256" key="1">
    <source>
        <dbReference type="SAM" id="SignalP"/>
    </source>
</evidence>
<dbReference type="EMBL" id="BJXB01000038">
    <property type="protein sequence ID" value="GEM49585.1"/>
    <property type="molecule type" value="Genomic_DNA"/>
</dbReference>
<reference evidence="2 3" key="1">
    <citation type="submission" date="2019-07" db="EMBL/GenBank/DDBJ databases">
        <title>Whole genome shotgun sequence of Deinococcus cellulosilyticus NBRC 106333.</title>
        <authorList>
            <person name="Hosoyama A."/>
            <person name="Uohara A."/>
            <person name="Ohji S."/>
            <person name="Ichikawa N."/>
        </authorList>
    </citation>
    <scope>NUCLEOTIDE SEQUENCE [LARGE SCALE GENOMIC DNA]</scope>
    <source>
        <strain evidence="2 3">NBRC 106333</strain>
    </source>
</reference>
<feature type="chain" id="PRO_5021779136" evidence="1">
    <location>
        <begin position="31"/>
        <end position="322"/>
    </location>
</feature>
<name>A0A511N9T2_DEIC1</name>
<gene>
    <name evidence="2" type="ORF">DC3_52200</name>
</gene>
<dbReference type="Proteomes" id="UP000321306">
    <property type="component" value="Unassembled WGS sequence"/>
</dbReference>
<feature type="signal peptide" evidence="1">
    <location>
        <begin position="1"/>
        <end position="30"/>
    </location>
</feature>